<name>A0A086Y0F3_9RHOB</name>
<sequence>MPVLSAPRYLRRLASDFRGLAMRSLMGDADTCGSAETTAPLPNSAWRQQLVSERESLIEARAKAVRQHKRVGAIDARLREVTNELLRGK</sequence>
<evidence type="ECO:0000313" key="1">
    <source>
        <dbReference type="EMBL" id="KFI27753.1"/>
    </source>
</evidence>
<dbReference type="STRING" id="195105.CN97_00860"/>
<dbReference type="AlphaFoldDB" id="A0A086Y0F3"/>
<proteinExistence type="predicted"/>
<comment type="caution">
    <text evidence="1">The sequence shown here is derived from an EMBL/GenBank/DDBJ whole genome shotgun (WGS) entry which is preliminary data.</text>
</comment>
<dbReference type="Proteomes" id="UP000028826">
    <property type="component" value="Unassembled WGS sequence"/>
</dbReference>
<gene>
    <name evidence="1" type="ORF">CN97_00860</name>
</gene>
<keyword evidence="2" id="KW-1185">Reference proteome</keyword>
<organism evidence="1 2">
    <name type="scientific">Haematobacter massiliensis</name>
    <dbReference type="NCBI Taxonomy" id="195105"/>
    <lineage>
        <taxon>Bacteria</taxon>
        <taxon>Pseudomonadati</taxon>
        <taxon>Pseudomonadota</taxon>
        <taxon>Alphaproteobacteria</taxon>
        <taxon>Rhodobacterales</taxon>
        <taxon>Paracoccaceae</taxon>
        <taxon>Haematobacter</taxon>
    </lineage>
</organism>
<evidence type="ECO:0000313" key="2">
    <source>
        <dbReference type="Proteomes" id="UP000028826"/>
    </source>
</evidence>
<reference evidence="1 2" key="1">
    <citation type="submission" date="2014-03" db="EMBL/GenBank/DDBJ databases">
        <title>Genome of Haematobacter massiliensis CCUG 47968.</title>
        <authorList>
            <person name="Wang D."/>
            <person name="Wang G."/>
        </authorList>
    </citation>
    <scope>NUCLEOTIDE SEQUENCE [LARGE SCALE GENOMIC DNA]</scope>
    <source>
        <strain evidence="1 2">CCUG 47968</strain>
    </source>
</reference>
<protein>
    <submittedName>
        <fullName evidence="1">Uncharacterized protein</fullName>
    </submittedName>
</protein>
<dbReference type="EMBL" id="JGYG01000010">
    <property type="protein sequence ID" value="KFI27753.1"/>
    <property type="molecule type" value="Genomic_DNA"/>
</dbReference>
<accession>A0A086Y0F3</accession>